<dbReference type="Proteomes" id="UP000199413">
    <property type="component" value="Unassembled WGS sequence"/>
</dbReference>
<dbReference type="AlphaFoldDB" id="A0A1C6TA58"/>
<name>A0A1C6TA58_9ACTN</name>
<evidence type="ECO:0000256" key="1">
    <source>
        <dbReference type="SAM" id="MobiDB-lite"/>
    </source>
</evidence>
<evidence type="ECO:0000313" key="2">
    <source>
        <dbReference type="EMBL" id="SCL38355.1"/>
    </source>
</evidence>
<sequence>MGGEPGPRARSPRSGCRRESARAADRNNVGVEGVTINKAAKGAKNETCTIADSGNQAGATSLIATSYVTDVVVTAVRTGGGHLKMITWNVSNDGTFGRLDEASVDDQPTQLAISWKKQA</sequence>
<protein>
    <submittedName>
        <fullName evidence="2">Uncharacterized protein</fullName>
    </submittedName>
</protein>
<accession>A0A1C6TA58</accession>
<feature type="compositionally biased region" description="Basic and acidic residues" evidence="1">
    <location>
        <begin position="16"/>
        <end position="25"/>
    </location>
</feature>
<dbReference type="EMBL" id="FMHV01000002">
    <property type="protein sequence ID" value="SCL38355.1"/>
    <property type="molecule type" value="Genomic_DNA"/>
</dbReference>
<feature type="region of interest" description="Disordered" evidence="1">
    <location>
        <begin position="1"/>
        <end position="27"/>
    </location>
</feature>
<reference evidence="3" key="1">
    <citation type="submission" date="2016-06" db="EMBL/GenBank/DDBJ databases">
        <authorList>
            <person name="Varghese N."/>
            <person name="Submissions Spin"/>
        </authorList>
    </citation>
    <scope>NUCLEOTIDE SEQUENCE [LARGE SCALE GENOMIC DNA]</scope>
    <source>
        <strain evidence="3">DSM 45431</strain>
    </source>
</reference>
<keyword evidence="3" id="KW-1185">Reference proteome</keyword>
<dbReference type="RefSeq" id="WP_141715220.1">
    <property type="nucleotide sequence ID" value="NZ_FMHV01000002.1"/>
</dbReference>
<evidence type="ECO:0000313" key="3">
    <source>
        <dbReference type="Proteomes" id="UP000199413"/>
    </source>
</evidence>
<proteinExistence type="predicted"/>
<dbReference type="OrthoDB" id="7671932at2"/>
<gene>
    <name evidence="2" type="ORF">GA0070624_6188</name>
</gene>
<organism evidence="2 3">
    <name type="scientific">Micromonospora rhizosphaerae</name>
    <dbReference type="NCBI Taxonomy" id="568872"/>
    <lineage>
        <taxon>Bacteria</taxon>
        <taxon>Bacillati</taxon>
        <taxon>Actinomycetota</taxon>
        <taxon>Actinomycetes</taxon>
        <taxon>Micromonosporales</taxon>
        <taxon>Micromonosporaceae</taxon>
        <taxon>Micromonospora</taxon>
    </lineage>
</organism>